<evidence type="ECO:0000256" key="1">
    <source>
        <dbReference type="SAM" id="MobiDB-lite"/>
    </source>
</evidence>
<organism evidence="2">
    <name type="scientific">Chromera velia CCMP2878</name>
    <dbReference type="NCBI Taxonomy" id="1169474"/>
    <lineage>
        <taxon>Eukaryota</taxon>
        <taxon>Sar</taxon>
        <taxon>Alveolata</taxon>
        <taxon>Colpodellida</taxon>
        <taxon>Chromeraceae</taxon>
        <taxon>Chromera</taxon>
    </lineage>
</organism>
<dbReference type="PhylomeDB" id="A0A0G4GIK9"/>
<reference evidence="2" key="1">
    <citation type="submission" date="2014-11" db="EMBL/GenBank/DDBJ databases">
        <authorList>
            <person name="Otto D Thomas"/>
            <person name="Naeem Raeece"/>
        </authorList>
    </citation>
    <scope>NUCLEOTIDE SEQUENCE</scope>
</reference>
<dbReference type="EMBL" id="CDMZ01001249">
    <property type="protein sequence ID" value="CEM29714.1"/>
    <property type="molecule type" value="Genomic_DNA"/>
</dbReference>
<gene>
    <name evidence="2" type="ORF">Cvel_22055</name>
</gene>
<accession>A0A0G4GIK9</accession>
<evidence type="ECO:0000313" key="2">
    <source>
        <dbReference type="EMBL" id="CEM29714.1"/>
    </source>
</evidence>
<feature type="compositionally biased region" description="Pro residues" evidence="1">
    <location>
        <begin position="415"/>
        <end position="428"/>
    </location>
</feature>
<proteinExistence type="predicted"/>
<dbReference type="AlphaFoldDB" id="A0A0G4GIK9"/>
<dbReference type="VEuPathDB" id="CryptoDB:Cvel_22055"/>
<feature type="region of interest" description="Disordered" evidence="1">
    <location>
        <begin position="391"/>
        <end position="433"/>
    </location>
</feature>
<name>A0A0G4GIK9_9ALVE</name>
<feature type="compositionally biased region" description="Low complexity" evidence="1">
    <location>
        <begin position="393"/>
        <end position="414"/>
    </location>
</feature>
<sequence>MALHARYGHQNFDDLKETLAAEGIDIDKDCRRWVSAYPLCQLKNAITPQIHKRSEKLSADWRLIKGIVWIVDIWFFKDLLAKAKTGGFGMMVVLYKPGAGFSLAHPAKEKDEASLIDCAHYFARWLGRPHLVCMDGEKVGAGASFQSWLRGDGSPGLHPIEYRQGPPYVEKDLQALVERCIHSNREGVALLMSDPNHWFPLAVIHLVAMGERWGYSCTFHRTVGGIPFTLTFRKAPPGWRVEDTAVVSMPSLGTELRGVVVQFLAPLTHDMVAVFHRHKERNIQGERFTILQVHPEHLQTVPDNLRLWGGLDSIKTVPSSWLQRAETRRIPDSGKLLQGRRRAQAHAIVDGQRGTQWPARKFSFQLADEGEGVVGLREALRLTHFREGHQEISSTEAQASALSSSSSALASALPPSLPPPAPADPSDPSPAQAEAAVKEAGAVDARVRFPSPAMSNRASVDSGESLLPDFFVPLGSLMKGTILDPSGPGVLRTLGTVRQHTRAPSQGRRMNDPGPVFCDKKGNRLLGADGEPLGYNWKVERPVFMTYRRGVYDAWTRRFTLMFHPDLGKITQGEVLDTLKNYLAPRLTTGVKGDSWRSGSATRTQNEIQEARGVLLGDMGFDFEEEILKKIMSQNQGIYLHSLPQPCRIEIPEGWTTVTSMSLRVSIAPDAAGRKRRGRYYMHTALNYLDKPKQEWIEADKELRETDGLSKIEPPGAKYAY</sequence>
<protein>
    <submittedName>
        <fullName evidence="2">Uncharacterized protein</fullName>
    </submittedName>
</protein>